<feature type="binding site" evidence="11">
    <location>
        <position position="16"/>
    </location>
    <ligand>
        <name>Mg(2+)</name>
        <dbReference type="ChEBI" id="CHEBI:18420"/>
    </ligand>
</feature>
<comment type="function">
    <text evidence="11">Catalyzes the specific phosphorylation of the 3-hydroxyl group of shikimic acid using ATP as a cosubstrate.</text>
</comment>
<feature type="binding site" evidence="11">
    <location>
        <position position="122"/>
    </location>
    <ligand>
        <name>ATP</name>
        <dbReference type="ChEBI" id="CHEBI:30616"/>
    </ligand>
</feature>
<dbReference type="InterPro" id="IPR027417">
    <property type="entry name" value="P-loop_NTPase"/>
</dbReference>
<dbReference type="PRINTS" id="PR01100">
    <property type="entry name" value="SHIKIMTKNASE"/>
</dbReference>
<dbReference type="EMBL" id="SZPQ01000014">
    <property type="protein sequence ID" value="TKI06368.1"/>
    <property type="molecule type" value="Genomic_DNA"/>
</dbReference>
<keyword evidence="6 11" id="KW-0547">Nucleotide-binding</keyword>
<keyword evidence="3 11" id="KW-0963">Cytoplasm</keyword>
<proteinExistence type="inferred from homology"/>
<comment type="cofactor">
    <cofactor evidence="11">
        <name>Mg(2+)</name>
        <dbReference type="ChEBI" id="CHEBI:18420"/>
    </cofactor>
    <text evidence="11">Binds 1 Mg(2+) ion per subunit.</text>
</comment>
<dbReference type="Pfam" id="PF01202">
    <property type="entry name" value="SKI"/>
    <property type="match status" value="1"/>
</dbReference>
<feature type="binding site" evidence="11">
    <location>
        <position position="58"/>
    </location>
    <ligand>
        <name>substrate</name>
    </ligand>
</feature>
<dbReference type="InterPro" id="IPR000623">
    <property type="entry name" value="Shikimate_kinase/TSH1"/>
</dbReference>
<evidence type="ECO:0000313" key="12">
    <source>
        <dbReference type="EMBL" id="TKI06368.1"/>
    </source>
</evidence>
<dbReference type="HAMAP" id="MF_00109">
    <property type="entry name" value="Shikimate_kinase"/>
    <property type="match status" value="1"/>
</dbReference>
<evidence type="ECO:0000256" key="3">
    <source>
        <dbReference type="ARBA" id="ARBA00022490"/>
    </source>
</evidence>
<comment type="subunit">
    <text evidence="11">Monomer.</text>
</comment>
<feature type="binding site" evidence="11">
    <location>
        <position position="141"/>
    </location>
    <ligand>
        <name>substrate</name>
    </ligand>
</feature>
<keyword evidence="8 11" id="KW-0067">ATP-binding</keyword>
<organism evidence="12 13">
    <name type="scientific">Martelella alba</name>
    <dbReference type="NCBI Taxonomy" id="2590451"/>
    <lineage>
        <taxon>Bacteria</taxon>
        <taxon>Pseudomonadati</taxon>
        <taxon>Pseudomonadota</taxon>
        <taxon>Alphaproteobacteria</taxon>
        <taxon>Hyphomicrobiales</taxon>
        <taxon>Aurantimonadaceae</taxon>
        <taxon>Martelella</taxon>
    </lineage>
</organism>
<dbReference type="PROSITE" id="PS01128">
    <property type="entry name" value="SHIKIMATE_KINASE"/>
    <property type="match status" value="1"/>
</dbReference>
<comment type="catalytic activity">
    <reaction evidence="10 11">
        <text>shikimate + ATP = 3-phosphoshikimate + ADP + H(+)</text>
        <dbReference type="Rhea" id="RHEA:13121"/>
        <dbReference type="ChEBI" id="CHEBI:15378"/>
        <dbReference type="ChEBI" id="CHEBI:30616"/>
        <dbReference type="ChEBI" id="CHEBI:36208"/>
        <dbReference type="ChEBI" id="CHEBI:145989"/>
        <dbReference type="ChEBI" id="CHEBI:456216"/>
        <dbReference type="EC" id="2.7.1.71"/>
    </reaction>
</comment>
<dbReference type="Proteomes" id="UP000305202">
    <property type="component" value="Unassembled WGS sequence"/>
</dbReference>
<feature type="binding site" evidence="11">
    <location>
        <position position="81"/>
    </location>
    <ligand>
        <name>substrate</name>
    </ligand>
</feature>
<evidence type="ECO:0000256" key="5">
    <source>
        <dbReference type="ARBA" id="ARBA00022679"/>
    </source>
</evidence>
<keyword evidence="7 11" id="KW-0418">Kinase</keyword>
<evidence type="ECO:0000256" key="10">
    <source>
        <dbReference type="ARBA" id="ARBA00048567"/>
    </source>
</evidence>
<keyword evidence="4 11" id="KW-0028">Amino-acid biosynthesis</keyword>
<dbReference type="PANTHER" id="PTHR21087:SF21">
    <property type="entry name" value="SHIKIMATE KINASE 2"/>
    <property type="match status" value="1"/>
</dbReference>
<feature type="binding site" evidence="11">
    <location>
        <begin position="12"/>
        <end position="17"/>
    </location>
    <ligand>
        <name>ATP</name>
        <dbReference type="ChEBI" id="CHEBI:30616"/>
    </ligand>
</feature>
<dbReference type="InterPro" id="IPR023000">
    <property type="entry name" value="Shikimate_kinase_CS"/>
</dbReference>
<evidence type="ECO:0000256" key="9">
    <source>
        <dbReference type="ARBA" id="ARBA00023141"/>
    </source>
</evidence>
<accession>A0ABY2SP76</accession>
<dbReference type="InterPro" id="IPR031322">
    <property type="entry name" value="Shikimate/glucono_kinase"/>
</dbReference>
<evidence type="ECO:0000313" key="13">
    <source>
        <dbReference type="Proteomes" id="UP000305202"/>
    </source>
</evidence>
<feature type="binding site" evidence="11">
    <location>
        <position position="34"/>
    </location>
    <ligand>
        <name>substrate</name>
    </ligand>
</feature>
<comment type="caution">
    <text evidence="12">The sequence shown here is derived from an EMBL/GenBank/DDBJ whole genome shotgun (WGS) entry which is preliminary data.</text>
</comment>
<comment type="similarity">
    <text evidence="11">Belongs to the shikimate kinase family.</text>
</comment>
<keyword evidence="11" id="KW-0460">Magnesium</keyword>
<evidence type="ECO:0000256" key="4">
    <source>
        <dbReference type="ARBA" id="ARBA00022605"/>
    </source>
</evidence>
<keyword evidence="9 11" id="KW-0057">Aromatic amino acid biosynthesis</keyword>
<evidence type="ECO:0000256" key="7">
    <source>
        <dbReference type="ARBA" id="ARBA00022777"/>
    </source>
</evidence>
<evidence type="ECO:0000256" key="1">
    <source>
        <dbReference type="ARBA" id="ARBA00004842"/>
    </source>
</evidence>
<evidence type="ECO:0000256" key="2">
    <source>
        <dbReference type="ARBA" id="ARBA00012154"/>
    </source>
</evidence>
<protein>
    <recommendedName>
        <fullName evidence="2 11">Shikimate kinase</fullName>
        <shortName evidence="11">SK</shortName>
        <ecNumber evidence="2 11">2.7.1.71</ecNumber>
    </recommendedName>
</protein>
<keyword evidence="11" id="KW-0479">Metal-binding</keyword>
<name>A0ABY2SP76_9HYPH</name>
<dbReference type="Gene3D" id="3.40.50.300">
    <property type="entry name" value="P-loop containing nucleotide triphosphate hydrolases"/>
    <property type="match status" value="1"/>
</dbReference>
<comment type="pathway">
    <text evidence="1 11">Metabolic intermediate biosynthesis; chorismate biosynthesis; chorismate from D-erythrose 4-phosphate and phosphoenolpyruvate: step 5/7.</text>
</comment>
<keyword evidence="13" id="KW-1185">Reference proteome</keyword>
<dbReference type="PANTHER" id="PTHR21087">
    <property type="entry name" value="SHIKIMATE KINASE"/>
    <property type="match status" value="1"/>
</dbReference>
<dbReference type="CDD" id="cd00464">
    <property type="entry name" value="SK"/>
    <property type="match status" value="1"/>
</dbReference>
<dbReference type="SUPFAM" id="SSF52540">
    <property type="entry name" value="P-loop containing nucleoside triphosphate hydrolases"/>
    <property type="match status" value="1"/>
</dbReference>
<comment type="caution">
    <text evidence="11">Lacks conserved residue(s) required for the propagation of feature annotation.</text>
</comment>
<evidence type="ECO:0000256" key="11">
    <source>
        <dbReference type="HAMAP-Rule" id="MF_00109"/>
    </source>
</evidence>
<evidence type="ECO:0000256" key="8">
    <source>
        <dbReference type="ARBA" id="ARBA00022840"/>
    </source>
</evidence>
<keyword evidence="5 11" id="KW-0808">Transferase</keyword>
<dbReference type="EC" id="2.7.1.71" evidence="2 11"/>
<sequence>MTQPIYLVGARGCGKTTVGCALAQALGFQFSDTDHALLASTGQSVARIVETEGWTGFRARESEILHKVTGACGHQVIATGGGIVLSEANRRFMREHGIVVYLHAAAAVLAHRLSTVPQEEQRPSLTGRPITEEIEEILLARESLYQDAAHHVLDASAAPQDVVLAIMRQLCPCAAG</sequence>
<dbReference type="GO" id="GO:0004765">
    <property type="term" value="F:shikimate kinase activity"/>
    <property type="evidence" value="ECO:0007669"/>
    <property type="project" value="UniProtKB-EC"/>
</dbReference>
<dbReference type="NCBIfam" id="NF002988">
    <property type="entry name" value="PRK03731.1"/>
    <property type="match status" value="1"/>
</dbReference>
<evidence type="ECO:0000256" key="6">
    <source>
        <dbReference type="ARBA" id="ARBA00022741"/>
    </source>
</evidence>
<gene>
    <name evidence="12" type="primary">aroL</name>
    <name evidence="11" type="synonym">aroK</name>
    <name evidence="12" type="ORF">FCN80_10840</name>
</gene>
<comment type="subcellular location">
    <subcellularLocation>
        <location evidence="11">Cytoplasm</location>
    </subcellularLocation>
</comment>
<reference evidence="12 13" key="1">
    <citation type="submission" date="2019-04" db="EMBL/GenBank/DDBJ databases">
        <authorList>
            <person name="Li M."/>
            <person name="Gao C."/>
        </authorList>
    </citation>
    <scope>NUCLEOTIDE SEQUENCE [LARGE SCALE GENOMIC DNA]</scope>
    <source>
        <strain evidence="12 13">BGMRC 2031</strain>
    </source>
</reference>